<evidence type="ECO:0000256" key="1">
    <source>
        <dbReference type="ARBA" id="ARBA00006846"/>
    </source>
</evidence>
<dbReference type="InterPro" id="IPR007125">
    <property type="entry name" value="H2A/H2B/H3"/>
</dbReference>
<feature type="non-terminal residue" evidence="4">
    <location>
        <position position="1"/>
    </location>
</feature>
<dbReference type="SUPFAM" id="SSF47113">
    <property type="entry name" value="Histone-fold"/>
    <property type="match status" value="1"/>
</dbReference>
<dbReference type="Gene3D" id="1.10.20.10">
    <property type="entry name" value="Histone, subunit A"/>
    <property type="match status" value="1"/>
</dbReference>
<evidence type="ECO:0000259" key="2">
    <source>
        <dbReference type="Pfam" id="PF00125"/>
    </source>
</evidence>
<dbReference type="InterPro" id="IPR000558">
    <property type="entry name" value="Histone_H2B"/>
</dbReference>
<dbReference type="PANTHER" id="PTHR23428">
    <property type="entry name" value="HISTONE H2B"/>
    <property type="match status" value="1"/>
</dbReference>
<dbReference type="CDD" id="cd22910">
    <property type="entry name" value="HFD_H2B"/>
    <property type="match status" value="1"/>
</dbReference>
<dbReference type="PRINTS" id="PR00621">
    <property type="entry name" value="HISTONEH2B"/>
</dbReference>
<name>A0ABM3SV20_BALAC</name>
<dbReference type="Proteomes" id="UP001652580">
    <property type="component" value="Chromosome X"/>
</dbReference>
<comment type="similarity">
    <text evidence="1">Belongs to the histone H2B family.</text>
</comment>
<dbReference type="Pfam" id="PF00125">
    <property type="entry name" value="Histone"/>
    <property type="match status" value="1"/>
</dbReference>
<protein>
    <submittedName>
        <fullName evidence="4">Histone H2B-like</fullName>
    </submittedName>
</protein>
<feature type="domain" description="Core Histone H2A/H2B/H3" evidence="2">
    <location>
        <begin position="7"/>
        <end position="80"/>
    </location>
</feature>
<dbReference type="InterPro" id="IPR009072">
    <property type="entry name" value="Histone-fold"/>
</dbReference>
<gene>
    <name evidence="4" type="primary">LOC130706319</name>
</gene>
<dbReference type="SMART" id="SM00427">
    <property type="entry name" value="H2B"/>
    <property type="match status" value="1"/>
</dbReference>
<keyword evidence="3" id="KW-1185">Reference proteome</keyword>
<dbReference type="RefSeq" id="XP_057393692.1">
    <property type="nucleotide sequence ID" value="XM_057537709.1"/>
</dbReference>
<accession>A0ABM3SV20</accession>
<evidence type="ECO:0000313" key="4">
    <source>
        <dbReference type="RefSeq" id="XP_057393692.1"/>
    </source>
</evidence>
<organism evidence="3 4">
    <name type="scientific">Balaenoptera acutorostrata</name>
    <name type="common">Common minke whale</name>
    <name type="synonym">Balaena rostrata</name>
    <dbReference type="NCBI Taxonomy" id="9767"/>
    <lineage>
        <taxon>Eukaryota</taxon>
        <taxon>Metazoa</taxon>
        <taxon>Chordata</taxon>
        <taxon>Craniata</taxon>
        <taxon>Vertebrata</taxon>
        <taxon>Euteleostomi</taxon>
        <taxon>Mammalia</taxon>
        <taxon>Eutheria</taxon>
        <taxon>Laurasiatheria</taxon>
        <taxon>Artiodactyla</taxon>
        <taxon>Whippomorpha</taxon>
        <taxon>Cetacea</taxon>
        <taxon>Mysticeti</taxon>
        <taxon>Balaenopteridae</taxon>
        <taxon>Balaenoptera</taxon>
    </lineage>
</organism>
<sequence length="105" mass="11967">RRRRCSRRRLSDGFDSFATYFGRVLQRVQEGLSLSQEAVNVMDSFVKDIFERIADEAARLVRSSKRSTLTSRDMQTSVRLLLPGKRGKHAISSATKAIIRYTTGK</sequence>
<reference evidence="4" key="1">
    <citation type="submission" date="2025-08" db="UniProtKB">
        <authorList>
            <consortium name="RefSeq"/>
        </authorList>
    </citation>
    <scope>IDENTIFICATION</scope>
</reference>
<evidence type="ECO:0000313" key="3">
    <source>
        <dbReference type="Proteomes" id="UP001652580"/>
    </source>
</evidence>
<proteinExistence type="inferred from homology"/>
<dbReference type="GeneID" id="130706319"/>